<evidence type="ECO:0000256" key="2">
    <source>
        <dbReference type="ARBA" id="ARBA00022679"/>
    </source>
</evidence>
<keyword evidence="2" id="KW-0808">Transferase</keyword>
<dbReference type="NCBIfam" id="TIGR01983">
    <property type="entry name" value="UbiG"/>
    <property type="match status" value="1"/>
</dbReference>
<dbReference type="GO" id="GO:0010420">
    <property type="term" value="F:polyprenyldihydroxybenzoate methyltransferase activity"/>
    <property type="evidence" value="ECO:0007669"/>
    <property type="project" value="InterPro"/>
</dbReference>
<dbReference type="InterPro" id="IPR029063">
    <property type="entry name" value="SAM-dependent_MTases_sf"/>
</dbReference>
<evidence type="ECO:0000256" key="3">
    <source>
        <dbReference type="ARBA" id="ARBA00022688"/>
    </source>
</evidence>
<dbReference type="RefSeq" id="WP_214442324.1">
    <property type="nucleotide sequence ID" value="NZ_JAECZB010000105.1"/>
</dbReference>
<feature type="domain" description="Methyltransferase type 11" evidence="5">
    <location>
        <begin position="53"/>
        <end position="148"/>
    </location>
</feature>
<proteinExistence type="predicted"/>
<keyword evidence="4" id="KW-0949">S-adenosyl-L-methionine</keyword>
<evidence type="ECO:0000313" key="6">
    <source>
        <dbReference type="EMBL" id="MBH8556129.1"/>
    </source>
</evidence>
<evidence type="ECO:0000256" key="4">
    <source>
        <dbReference type="ARBA" id="ARBA00022691"/>
    </source>
</evidence>
<dbReference type="InterPro" id="IPR013216">
    <property type="entry name" value="Methyltransf_11"/>
</dbReference>
<name>A0A8J7HMX8_9CYAN</name>
<reference evidence="6 7" key="1">
    <citation type="journal article" date="2021" name="Int. J. Syst. Evol. Microbiol.">
        <title>Amazonocrinis nigriterrae gen. nov., sp. nov., Atlanticothrix silvestris gen. nov., sp. nov. and Dendronalium phyllosphericum gen. nov., sp. nov., nostocacean cyanobacteria from Brazilian environments.</title>
        <authorList>
            <person name="Alvarenga D.O."/>
            <person name="Andreote A.P.D."/>
            <person name="Branco L.H.Z."/>
            <person name="Delbaje E."/>
            <person name="Cruz R.B."/>
            <person name="Varani A.M."/>
            <person name="Fiore M.F."/>
        </authorList>
    </citation>
    <scope>NUCLEOTIDE SEQUENCE [LARGE SCALE GENOMIC DNA]</scope>
    <source>
        <strain evidence="6 7">CENA357</strain>
    </source>
</reference>
<accession>A0A8J7HMX8</accession>
<dbReference type="GO" id="GO:0061542">
    <property type="term" value="F:3-demethylubiquinol 3-O-methyltransferase activity"/>
    <property type="evidence" value="ECO:0007669"/>
    <property type="project" value="InterPro"/>
</dbReference>
<sequence>MQTFKANDLEYYNANASKWWEENTNLHSLYYFNKPRFEFFDNYVANWNGLKVLDVGCGGGLTCEFMAKRGVSVTGLDQSLESLKVAQDHANKNNLDINYKYGFAENLPFDSNSFDIITCVDVLEHVADLRQVISEIHRVLKPNGLFLFDTINRNFKSKAIMIWLLEYITKEIDQGVHDWRKFIKPKELLSLLKTVGFGNVVTKGLSIKGRDKETGDLNIVVNNDTSVFYIGKAVKL</sequence>
<dbReference type="Pfam" id="PF08241">
    <property type="entry name" value="Methyltransf_11"/>
    <property type="match status" value="1"/>
</dbReference>
<dbReference type="Proteomes" id="UP000599391">
    <property type="component" value="Unassembled WGS sequence"/>
</dbReference>
<gene>
    <name evidence="6" type="primary">ubiG</name>
    <name evidence="6" type="ORF">I8751_28090</name>
</gene>
<protein>
    <submittedName>
        <fullName evidence="6">3-demethylubiquinone-9 3-O-methyltransferase</fullName>
    </submittedName>
</protein>
<keyword evidence="7" id="KW-1185">Reference proteome</keyword>
<dbReference type="GO" id="GO:0032259">
    <property type="term" value="P:methylation"/>
    <property type="evidence" value="ECO:0007669"/>
    <property type="project" value="UniProtKB-KW"/>
</dbReference>
<evidence type="ECO:0000313" key="7">
    <source>
        <dbReference type="Proteomes" id="UP000599391"/>
    </source>
</evidence>
<dbReference type="EMBL" id="JAECZB010000105">
    <property type="protein sequence ID" value="MBH8556129.1"/>
    <property type="molecule type" value="Genomic_DNA"/>
</dbReference>
<keyword evidence="3" id="KW-0831">Ubiquinone biosynthesis</keyword>
<dbReference type="InterPro" id="IPR010233">
    <property type="entry name" value="UbiG_MeTrfase"/>
</dbReference>
<dbReference type="Gene3D" id="3.40.50.150">
    <property type="entry name" value="Vaccinia Virus protein VP39"/>
    <property type="match status" value="1"/>
</dbReference>
<dbReference type="CDD" id="cd02440">
    <property type="entry name" value="AdoMet_MTases"/>
    <property type="match status" value="1"/>
</dbReference>
<dbReference type="SUPFAM" id="SSF53335">
    <property type="entry name" value="S-adenosyl-L-methionine-dependent methyltransferases"/>
    <property type="match status" value="1"/>
</dbReference>
<evidence type="ECO:0000259" key="5">
    <source>
        <dbReference type="Pfam" id="PF08241"/>
    </source>
</evidence>
<dbReference type="PANTHER" id="PTHR43464:SF19">
    <property type="entry name" value="UBIQUINONE BIOSYNTHESIS O-METHYLTRANSFERASE, MITOCHONDRIAL"/>
    <property type="match status" value="1"/>
</dbReference>
<dbReference type="AlphaFoldDB" id="A0A8J7HMX8"/>
<dbReference type="PANTHER" id="PTHR43464">
    <property type="entry name" value="METHYLTRANSFERASE"/>
    <property type="match status" value="1"/>
</dbReference>
<comment type="caution">
    <text evidence="6">The sequence shown here is derived from an EMBL/GenBank/DDBJ whole genome shotgun (WGS) entry which is preliminary data.</text>
</comment>
<evidence type="ECO:0000256" key="1">
    <source>
        <dbReference type="ARBA" id="ARBA00022603"/>
    </source>
</evidence>
<organism evidence="6 7">
    <name type="scientific">Atlanticothrix silvestris CENA357</name>
    <dbReference type="NCBI Taxonomy" id="1725252"/>
    <lineage>
        <taxon>Bacteria</taxon>
        <taxon>Bacillati</taxon>
        <taxon>Cyanobacteriota</taxon>
        <taxon>Cyanophyceae</taxon>
        <taxon>Nostocales</taxon>
        <taxon>Nodulariaceae</taxon>
        <taxon>Atlanticothrix</taxon>
        <taxon>Atlanticothrix silvestris</taxon>
    </lineage>
</organism>
<keyword evidence="1" id="KW-0489">Methyltransferase</keyword>